<evidence type="ECO:0000313" key="2">
    <source>
        <dbReference type="Proteomes" id="UP000728032"/>
    </source>
</evidence>
<dbReference type="AlphaFoldDB" id="A0A7R9QPE6"/>
<evidence type="ECO:0000313" key="1">
    <source>
        <dbReference type="EMBL" id="CAD7652288.1"/>
    </source>
</evidence>
<sequence length="108" mass="12149">MKNFLMTVESTGGTWSVWTLVPTRVRIGIILVHENVWQSVRAGVTSGRLEILDVYPLGCQVVLKVKGISMSVLSYSESNDSSFPRLNTFWFKYTAKTSIDLEDLSKSM</sequence>
<protein>
    <submittedName>
        <fullName evidence="1">Uncharacterized protein</fullName>
    </submittedName>
</protein>
<dbReference type="Proteomes" id="UP000728032">
    <property type="component" value="Unassembled WGS sequence"/>
</dbReference>
<name>A0A7R9QPE6_9ACAR</name>
<keyword evidence="2" id="KW-1185">Reference proteome</keyword>
<reference evidence="1" key="1">
    <citation type="submission" date="2020-11" db="EMBL/GenBank/DDBJ databases">
        <authorList>
            <person name="Tran Van P."/>
        </authorList>
    </citation>
    <scope>NUCLEOTIDE SEQUENCE</scope>
</reference>
<gene>
    <name evidence="1" type="ORF">ONB1V03_LOCUS8952</name>
</gene>
<accession>A0A7R9QPE6</accession>
<organism evidence="1">
    <name type="scientific">Oppiella nova</name>
    <dbReference type="NCBI Taxonomy" id="334625"/>
    <lineage>
        <taxon>Eukaryota</taxon>
        <taxon>Metazoa</taxon>
        <taxon>Ecdysozoa</taxon>
        <taxon>Arthropoda</taxon>
        <taxon>Chelicerata</taxon>
        <taxon>Arachnida</taxon>
        <taxon>Acari</taxon>
        <taxon>Acariformes</taxon>
        <taxon>Sarcoptiformes</taxon>
        <taxon>Oribatida</taxon>
        <taxon>Brachypylina</taxon>
        <taxon>Oppioidea</taxon>
        <taxon>Oppiidae</taxon>
        <taxon>Oppiella</taxon>
    </lineage>
</organism>
<proteinExistence type="predicted"/>
<dbReference type="EMBL" id="CAJPVJ010005375">
    <property type="protein sequence ID" value="CAG2169475.1"/>
    <property type="molecule type" value="Genomic_DNA"/>
</dbReference>
<dbReference type="EMBL" id="OC920200">
    <property type="protein sequence ID" value="CAD7652288.1"/>
    <property type="molecule type" value="Genomic_DNA"/>
</dbReference>